<keyword evidence="4 5" id="KW-0472">Membrane</keyword>
<dbReference type="GO" id="GO:0016020">
    <property type="term" value="C:membrane"/>
    <property type="evidence" value="ECO:0007669"/>
    <property type="project" value="UniProtKB-SubCell"/>
</dbReference>
<keyword evidence="6" id="KW-0489">Methyltransferase</keyword>
<reference evidence="6 7" key="1">
    <citation type="journal article" date="2020" name="Arch. Microbiol.">
        <title>The genome sequence of the giant phototrophic gammaproteobacterium Thiospirillum jenense gives insight into its physiological properties and phylogenetic relationships.</title>
        <authorList>
            <person name="Imhoff J.F."/>
            <person name="Meyer T.E."/>
            <person name="Kyndt J.A."/>
        </authorList>
    </citation>
    <scope>NUCLEOTIDE SEQUENCE [LARGE SCALE GENOMIC DNA]</scope>
    <source>
        <strain evidence="6 7">DSM 216</strain>
    </source>
</reference>
<evidence type="ECO:0000256" key="3">
    <source>
        <dbReference type="ARBA" id="ARBA00022989"/>
    </source>
</evidence>
<evidence type="ECO:0000256" key="5">
    <source>
        <dbReference type="SAM" id="Phobius"/>
    </source>
</evidence>
<accession>A0A839HLZ9</accession>
<dbReference type="AlphaFoldDB" id="A0A839HLZ9"/>
<feature type="transmembrane region" description="Helical" evidence="5">
    <location>
        <begin position="12"/>
        <end position="36"/>
    </location>
</feature>
<keyword evidence="7" id="KW-1185">Reference proteome</keyword>
<dbReference type="EMBL" id="JABVCQ010000045">
    <property type="protein sequence ID" value="MBB1127279.1"/>
    <property type="molecule type" value="Genomic_DNA"/>
</dbReference>
<organism evidence="6 7">
    <name type="scientific">Thiospirillum jenense</name>
    <dbReference type="NCBI Taxonomy" id="1653858"/>
    <lineage>
        <taxon>Bacteria</taxon>
        <taxon>Pseudomonadati</taxon>
        <taxon>Pseudomonadota</taxon>
        <taxon>Gammaproteobacteria</taxon>
        <taxon>Chromatiales</taxon>
        <taxon>Chromatiaceae</taxon>
        <taxon>Thiospirillum</taxon>
    </lineage>
</organism>
<evidence type="ECO:0000256" key="4">
    <source>
        <dbReference type="ARBA" id="ARBA00023136"/>
    </source>
</evidence>
<dbReference type="PANTHER" id="PTHR12714:SF9">
    <property type="entry name" value="PROTEIN-S-ISOPRENYLCYSTEINE O-METHYLTRANSFERASE"/>
    <property type="match status" value="1"/>
</dbReference>
<evidence type="ECO:0000256" key="2">
    <source>
        <dbReference type="ARBA" id="ARBA00022692"/>
    </source>
</evidence>
<evidence type="ECO:0000256" key="1">
    <source>
        <dbReference type="ARBA" id="ARBA00004141"/>
    </source>
</evidence>
<evidence type="ECO:0000313" key="7">
    <source>
        <dbReference type="Proteomes" id="UP000548632"/>
    </source>
</evidence>
<protein>
    <submittedName>
        <fullName evidence="6">Isoprenylcysteine carboxylmethyltransferase family protein</fullName>
    </submittedName>
</protein>
<proteinExistence type="predicted"/>
<name>A0A839HLZ9_9GAMM</name>
<evidence type="ECO:0000313" key="6">
    <source>
        <dbReference type="EMBL" id="MBB1127279.1"/>
    </source>
</evidence>
<gene>
    <name evidence="6" type="ORF">HUK38_13760</name>
</gene>
<comment type="subcellular location">
    <subcellularLocation>
        <location evidence="1">Membrane</location>
        <topology evidence="1">Multi-pass membrane protein</topology>
    </subcellularLocation>
</comment>
<feature type="transmembrane region" description="Helical" evidence="5">
    <location>
        <begin position="48"/>
        <end position="68"/>
    </location>
</feature>
<comment type="caution">
    <text evidence="6">The sequence shown here is derived from an EMBL/GenBank/DDBJ whole genome shotgun (WGS) entry which is preliminary data.</text>
</comment>
<dbReference type="GO" id="GO:0032259">
    <property type="term" value="P:methylation"/>
    <property type="evidence" value="ECO:0007669"/>
    <property type="project" value="UniProtKB-KW"/>
</dbReference>
<sequence>MKKIQRRLVHFIAHGGHLVILQFILMFIFAICPVWQPILDTNTFETLSIWRISFAAIPAFIALLFGGLGSHHLRDYLTPSPYPVEHNQLVSHGIYAIVRHPLYASLLFLGLSWTVYSLSLSHMFLLIVAGGFFDYKAGREEQWLTALHPDYANYAQRVHKFVPWIY</sequence>
<dbReference type="Proteomes" id="UP000548632">
    <property type="component" value="Unassembled WGS sequence"/>
</dbReference>
<dbReference type="GO" id="GO:0008168">
    <property type="term" value="F:methyltransferase activity"/>
    <property type="evidence" value="ECO:0007669"/>
    <property type="project" value="UniProtKB-KW"/>
</dbReference>
<keyword evidence="2 5" id="KW-0812">Transmembrane</keyword>
<dbReference type="Gene3D" id="1.20.120.1630">
    <property type="match status" value="1"/>
</dbReference>
<keyword evidence="3 5" id="KW-1133">Transmembrane helix</keyword>
<feature type="transmembrane region" description="Helical" evidence="5">
    <location>
        <begin position="115"/>
        <end position="133"/>
    </location>
</feature>
<dbReference type="PANTHER" id="PTHR12714">
    <property type="entry name" value="PROTEIN-S ISOPRENYLCYSTEINE O-METHYLTRANSFERASE"/>
    <property type="match status" value="1"/>
</dbReference>
<keyword evidence="6" id="KW-0808">Transferase</keyword>